<gene>
    <name evidence="2" type="ORF">CPLU01_05599</name>
</gene>
<evidence type="ECO:0000313" key="2">
    <source>
        <dbReference type="EMBL" id="KAF6833405.1"/>
    </source>
</evidence>
<reference evidence="2" key="1">
    <citation type="journal article" date="2020" name="Phytopathology">
        <title>Genome Sequence Resources of Colletotrichum truncatum, C. plurivorum, C. musicola, and C. sojae: Four Species Pathogenic to Soybean (Glycine max).</title>
        <authorList>
            <person name="Rogerio F."/>
            <person name="Boufleur T.R."/>
            <person name="Ciampi-Guillardi M."/>
            <person name="Sukno S.A."/>
            <person name="Thon M.R."/>
            <person name="Massola Junior N.S."/>
            <person name="Baroncelli R."/>
        </authorList>
    </citation>
    <scope>NUCLEOTIDE SEQUENCE</scope>
    <source>
        <strain evidence="2">LFN00145</strain>
    </source>
</reference>
<evidence type="ECO:0000256" key="1">
    <source>
        <dbReference type="SAM" id="MobiDB-lite"/>
    </source>
</evidence>
<organism evidence="2 3">
    <name type="scientific">Colletotrichum plurivorum</name>
    <dbReference type="NCBI Taxonomy" id="2175906"/>
    <lineage>
        <taxon>Eukaryota</taxon>
        <taxon>Fungi</taxon>
        <taxon>Dikarya</taxon>
        <taxon>Ascomycota</taxon>
        <taxon>Pezizomycotina</taxon>
        <taxon>Sordariomycetes</taxon>
        <taxon>Hypocreomycetidae</taxon>
        <taxon>Glomerellales</taxon>
        <taxon>Glomerellaceae</taxon>
        <taxon>Colletotrichum</taxon>
        <taxon>Colletotrichum orchidearum species complex</taxon>
    </lineage>
</organism>
<protein>
    <submittedName>
        <fullName evidence="2">Uncharacterized protein</fullName>
    </submittedName>
</protein>
<sequence length="95" mass="10797">MLAHFVMPTPNEEDEARGRKPTLSSPPHDTGTRHHRGRPLPLLPVEGDTKPQRTSMTDTGSTTHDIVPEDHPTSRRPTDWWCSADELCHVMYDEE</sequence>
<name>A0A8H6NI34_9PEZI</name>
<feature type="region of interest" description="Disordered" evidence="1">
    <location>
        <begin position="1"/>
        <end position="78"/>
    </location>
</feature>
<evidence type="ECO:0000313" key="3">
    <source>
        <dbReference type="Proteomes" id="UP000654918"/>
    </source>
</evidence>
<feature type="compositionally biased region" description="Polar residues" evidence="1">
    <location>
        <begin position="52"/>
        <end position="64"/>
    </location>
</feature>
<accession>A0A8H6NI34</accession>
<keyword evidence="3" id="KW-1185">Reference proteome</keyword>
<comment type="caution">
    <text evidence="2">The sequence shown here is derived from an EMBL/GenBank/DDBJ whole genome shotgun (WGS) entry which is preliminary data.</text>
</comment>
<dbReference type="EMBL" id="WIGO01000059">
    <property type="protein sequence ID" value="KAF6833405.1"/>
    <property type="molecule type" value="Genomic_DNA"/>
</dbReference>
<feature type="compositionally biased region" description="Basic and acidic residues" evidence="1">
    <location>
        <begin position="66"/>
        <end position="78"/>
    </location>
</feature>
<proteinExistence type="predicted"/>
<dbReference type="Proteomes" id="UP000654918">
    <property type="component" value="Unassembled WGS sequence"/>
</dbReference>
<dbReference type="AlphaFoldDB" id="A0A8H6NI34"/>